<evidence type="ECO:0000313" key="5">
    <source>
        <dbReference type="Proteomes" id="UP000076798"/>
    </source>
</evidence>
<gene>
    <name evidence="4" type="ORF">SISSUDRAFT_1028586</name>
</gene>
<dbReference type="InterPro" id="IPR050546">
    <property type="entry name" value="Glycosyl_Hydrlase_16"/>
</dbReference>
<keyword evidence="2" id="KW-0732">Signal</keyword>
<feature type="signal peptide" evidence="2">
    <location>
        <begin position="1"/>
        <end position="19"/>
    </location>
</feature>
<dbReference type="GO" id="GO:0009251">
    <property type="term" value="P:glucan catabolic process"/>
    <property type="evidence" value="ECO:0007669"/>
    <property type="project" value="TreeGrafter"/>
</dbReference>
<evidence type="ECO:0000256" key="2">
    <source>
        <dbReference type="SAM" id="SignalP"/>
    </source>
</evidence>
<dbReference type="Gene3D" id="2.60.120.200">
    <property type="match status" value="1"/>
</dbReference>
<dbReference type="CDD" id="cd02181">
    <property type="entry name" value="GH16_fungal_Lam16A_glucanase"/>
    <property type="match status" value="1"/>
</dbReference>
<protein>
    <recommendedName>
        <fullName evidence="3">GH16 domain-containing protein</fullName>
    </recommendedName>
</protein>
<dbReference type="SUPFAM" id="SSF49899">
    <property type="entry name" value="Concanavalin A-like lectins/glucanases"/>
    <property type="match status" value="1"/>
</dbReference>
<dbReference type="PROSITE" id="PS51762">
    <property type="entry name" value="GH16_2"/>
    <property type="match status" value="1"/>
</dbReference>
<feature type="chain" id="PRO_5007869120" description="GH16 domain-containing protein" evidence="2">
    <location>
        <begin position="20"/>
        <end position="390"/>
    </location>
</feature>
<dbReference type="Pfam" id="PF26113">
    <property type="entry name" value="GH16_XgeA"/>
    <property type="match status" value="1"/>
</dbReference>
<dbReference type="STRING" id="1314776.A0A165XLQ4"/>
<name>A0A165XLQ4_9AGAM</name>
<evidence type="ECO:0000256" key="1">
    <source>
        <dbReference type="SAM" id="MobiDB-lite"/>
    </source>
</evidence>
<keyword evidence="5" id="KW-1185">Reference proteome</keyword>
<evidence type="ECO:0000313" key="4">
    <source>
        <dbReference type="EMBL" id="KZT32323.1"/>
    </source>
</evidence>
<sequence length="390" mass="41413">MRPTLVFLSFSTLIFPVSAEITLFQNYSGSTFFDRWTFFSGADLKTPGNVLYISEQQNNDLKLAFLNEAGNAIIKVDNTTDGSADPNYGRASIKISSNDSIPLGSLIIMDAVHLPFGCSVWPAFWTSGQVWPDQGEIDMVENVNLQTANQYSLHTLQGCQHPQSLADPIETGQFISSDCFNQTNGNEGCVVRDPSNNSFGSAFAKNGGGVFATLWTSVGIKIWFFQRGSIPADIGTPSPNPSAWGTPSANYPASSCPMSQFFGAQTLIFNIQLCGQFAGGTYGPPCQGQCTDLIQHPENYNDAYFEIKYVNVFTGVEDNTNITPSSSSASGGSSSTSASGKTSSSSTGAPSQTSGSSSNAAMPNVYPSLELMALSMAITSTIGVLFSGAL</sequence>
<dbReference type="GO" id="GO:0004553">
    <property type="term" value="F:hydrolase activity, hydrolyzing O-glycosyl compounds"/>
    <property type="evidence" value="ECO:0007669"/>
    <property type="project" value="InterPro"/>
</dbReference>
<feature type="compositionally biased region" description="Low complexity" evidence="1">
    <location>
        <begin position="323"/>
        <end position="360"/>
    </location>
</feature>
<evidence type="ECO:0000259" key="3">
    <source>
        <dbReference type="PROSITE" id="PS51762"/>
    </source>
</evidence>
<dbReference type="InterPro" id="IPR000757">
    <property type="entry name" value="Beta-glucanase-like"/>
</dbReference>
<dbReference type="InterPro" id="IPR013320">
    <property type="entry name" value="ConA-like_dom_sf"/>
</dbReference>
<feature type="region of interest" description="Disordered" evidence="1">
    <location>
        <begin position="322"/>
        <end position="360"/>
    </location>
</feature>
<proteinExistence type="predicted"/>
<dbReference type="PANTHER" id="PTHR10963">
    <property type="entry name" value="GLYCOSYL HYDROLASE-RELATED"/>
    <property type="match status" value="1"/>
</dbReference>
<dbReference type="EMBL" id="KV428352">
    <property type="protein sequence ID" value="KZT32323.1"/>
    <property type="molecule type" value="Genomic_DNA"/>
</dbReference>
<dbReference type="OrthoDB" id="192832at2759"/>
<accession>A0A165XLQ4</accession>
<dbReference type="Proteomes" id="UP000076798">
    <property type="component" value="Unassembled WGS sequence"/>
</dbReference>
<dbReference type="PANTHER" id="PTHR10963:SF24">
    <property type="entry name" value="GLYCOSIDASE C21B10.07-RELATED"/>
    <property type="match status" value="1"/>
</dbReference>
<feature type="domain" description="GH16" evidence="3">
    <location>
        <begin position="8"/>
        <end position="318"/>
    </location>
</feature>
<dbReference type="AlphaFoldDB" id="A0A165XLQ4"/>
<organism evidence="4 5">
    <name type="scientific">Sistotremastrum suecicum HHB10207 ss-3</name>
    <dbReference type="NCBI Taxonomy" id="1314776"/>
    <lineage>
        <taxon>Eukaryota</taxon>
        <taxon>Fungi</taxon>
        <taxon>Dikarya</taxon>
        <taxon>Basidiomycota</taxon>
        <taxon>Agaricomycotina</taxon>
        <taxon>Agaricomycetes</taxon>
        <taxon>Sistotremastrales</taxon>
        <taxon>Sistotremastraceae</taxon>
        <taxon>Sistotremastrum</taxon>
    </lineage>
</organism>
<reference evidence="4 5" key="1">
    <citation type="journal article" date="2016" name="Mol. Biol. Evol.">
        <title>Comparative Genomics of Early-Diverging Mushroom-Forming Fungi Provides Insights into the Origins of Lignocellulose Decay Capabilities.</title>
        <authorList>
            <person name="Nagy L.G."/>
            <person name="Riley R."/>
            <person name="Tritt A."/>
            <person name="Adam C."/>
            <person name="Daum C."/>
            <person name="Floudas D."/>
            <person name="Sun H."/>
            <person name="Yadav J.S."/>
            <person name="Pangilinan J."/>
            <person name="Larsson K.H."/>
            <person name="Matsuura K."/>
            <person name="Barry K."/>
            <person name="Labutti K."/>
            <person name="Kuo R."/>
            <person name="Ohm R.A."/>
            <person name="Bhattacharya S.S."/>
            <person name="Shirouzu T."/>
            <person name="Yoshinaga Y."/>
            <person name="Martin F.M."/>
            <person name="Grigoriev I.V."/>
            <person name="Hibbett D.S."/>
        </authorList>
    </citation>
    <scope>NUCLEOTIDE SEQUENCE [LARGE SCALE GENOMIC DNA]</scope>
    <source>
        <strain evidence="4 5">HHB10207 ss-3</strain>
    </source>
</reference>